<organism evidence="1">
    <name type="scientific">Caldilineaceae bacterium SB0662_bin_9</name>
    <dbReference type="NCBI Taxonomy" id="2605258"/>
    <lineage>
        <taxon>Bacteria</taxon>
        <taxon>Bacillati</taxon>
        <taxon>Chloroflexota</taxon>
        <taxon>Caldilineae</taxon>
        <taxon>Caldilineales</taxon>
        <taxon>Caldilineaceae</taxon>
    </lineage>
</organism>
<evidence type="ECO:0000313" key="1">
    <source>
        <dbReference type="EMBL" id="MYD89245.1"/>
    </source>
</evidence>
<accession>A0A6B1DR26</accession>
<evidence type="ECO:0008006" key="2">
    <source>
        <dbReference type="Google" id="ProtNLM"/>
    </source>
</evidence>
<dbReference type="Gene3D" id="1.20.120.330">
    <property type="entry name" value="Nucleotidyltransferases domain 2"/>
    <property type="match status" value="1"/>
</dbReference>
<name>A0A6B1DR26_9CHLR</name>
<protein>
    <recommendedName>
        <fullName evidence="2">HEPN domain-containing protein</fullName>
    </recommendedName>
</protein>
<sequence length="167" mass="18869">MAEGLATGAVSHRQGRPRRADLNRAISSIYYALFHTLAAHGADLLVGRTKGLRSEPAWRQAYRSLEHGKARRQCERKKHIAKFPSVVEDFASLFSQMQRLRHLADYDPDASFSRSEVLQWLDDSRDAIHDLSRVPDKDLRAFAVYLLLPMRESVSAANPALRSRSGL</sequence>
<gene>
    <name evidence="1" type="ORF">F4Y08_02740</name>
</gene>
<comment type="caution">
    <text evidence="1">The sequence shown here is derived from an EMBL/GenBank/DDBJ whole genome shotgun (WGS) entry which is preliminary data.</text>
</comment>
<proteinExistence type="predicted"/>
<reference evidence="1" key="1">
    <citation type="submission" date="2019-09" db="EMBL/GenBank/DDBJ databases">
        <title>Characterisation of the sponge microbiome using genome-centric metagenomics.</title>
        <authorList>
            <person name="Engelberts J.P."/>
            <person name="Robbins S.J."/>
            <person name="De Goeij J.M."/>
            <person name="Aranda M."/>
            <person name="Bell S.C."/>
            <person name="Webster N.S."/>
        </authorList>
    </citation>
    <scope>NUCLEOTIDE SEQUENCE</scope>
    <source>
        <strain evidence="1">SB0662_bin_9</strain>
    </source>
</reference>
<dbReference type="AlphaFoldDB" id="A0A6B1DR26"/>
<dbReference type="EMBL" id="VXPY01000015">
    <property type="protein sequence ID" value="MYD89245.1"/>
    <property type="molecule type" value="Genomic_DNA"/>
</dbReference>